<reference evidence="1" key="2">
    <citation type="submission" date="2021-01" db="EMBL/GenBank/DDBJ databases">
        <authorList>
            <person name="Schikora-Tamarit M.A."/>
        </authorList>
    </citation>
    <scope>NUCLEOTIDE SEQUENCE</scope>
    <source>
        <strain evidence="1">CBS2887</strain>
    </source>
</reference>
<protein>
    <submittedName>
        <fullName evidence="1">Uncharacterized protein</fullName>
    </submittedName>
</protein>
<evidence type="ECO:0000313" key="2">
    <source>
        <dbReference type="Proteomes" id="UP000774326"/>
    </source>
</evidence>
<name>A0A9P8TFI2_WICPI</name>
<dbReference type="Proteomes" id="UP000774326">
    <property type="component" value="Unassembled WGS sequence"/>
</dbReference>
<comment type="caution">
    <text evidence="1">The sequence shown here is derived from an EMBL/GenBank/DDBJ whole genome shotgun (WGS) entry which is preliminary data.</text>
</comment>
<dbReference type="EMBL" id="JAEUBG010005261">
    <property type="protein sequence ID" value="KAH3676476.1"/>
    <property type="molecule type" value="Genomic_DNA"/>
</dbReference>
<sequence length="111" mass="12232">MKTPKQWRTQDGNSVALLKMKLLGYSQCLTDHFDSTTWVNSVDISSDITGDTWVQRVNHLRSSHAIFTDSWGTSGMLGHGAGNRRNDIVRVSCGVNDHICTLGEWLIAVGG</sequence>
<reference evidence="1" key="1">
    <citation type="journal article" date="2021" name="Open Biol.">
        <title>Shared evolutionary footprints suggest mitochondrial oxidative damage underlies multiple complex I losses in fungi.</title>
        <authorList>
            <person name="Schikora-Tamarit M.A."/>
            <person name="Marcet-Houben M."/>
            <person name="Nosek J."/>
            <person name="Gabaldon T."/>
        </authorList>
    </citation>
    <scope>NUCLEOTIDE SEQUENCE</scope>
    <source>
        <strain evidence="1">CBS2887</strain>
    </source>
</reference>
<gene>
    <name evidence="1" type="ORF">WICPIJ_009102</name>
</gene>
<dbReference type="AlphaFoldDB" id="A0A9P8TFI2"/>
<accession>A0A9P8TFI2</accession>
<keyword evidence="2" id="KW-1185">Reference proteome</keyword>
<proteinExistence type="predicted"/>
<organism evidence="1 2">
    <name type="scientific">Wickerhamomyces pijperi</name>
    <name type="common">Yeast</name>
    <name type="synonym">Pichia pijperi</name>
    <dbReference type="NCBI Taxonomy" id="599730"/>
    <lineage>
        <taxon>Eukaryota</taxon>
        <taxon>Fungi</taxon>
        <taxon>Dikarya</taxon>
        <taxon>Ascomycota</taxon>
        <taxon>Saccharomycotina</taxon>
        <taxon>Saccharomycetes</taxon>
        <taxon>Phaffomycetales</taxon>
        <taxon>Wickerhamomycetaceae</taxon>
        <taxon>Wickerhamomyces</taxon>
    </lineage>
</organism>
<evidence type="ECO:0000313" key="1">
    <source>
        <dbReference type="EMBL" id="KAH3676476.1"/>
    </source>
</evidence>